<keyword evidence="1" id="KW-0812">Transmembrane</keyword>
<dbReference type="AlphaFoldDB" id="A0A0T9PIS7"/>
<evidence type="ECO:0000313" key="6">
    <source>
        <dbReference type="Proteomes" id="UP000044625"/>
    </source>
</evidence>
<feature type="compositionally biased region" description="Polar residues" evidence="2">
    <location>
        <begin position="84"/>
        <end position="103"/>
    </location>
</feature>
<feature type="compositionally biased region" description="Basic and acidic residues" evidence="2">
    <location>
        <begin position="7"/>
        <end position="18"/>
    </location>
</feature>
<evidence type="ECO:0000313" key="7">
    <source>
        <dbReference type="Proteomes" id="UP000045840"/>
    </source>
</evidence>
<feature type="compositionally biased region" description="Low complexity" evidence="2">
    <location>
        <begin position="128"/>
        <end position="138"/>
    </location>
</feature>
<gene>
    <name evidence="1 4" type="primary">damX</name>
    <name evidence="4" type="ORF">ERS008529_01779</name>
    <name evidence="5" type="ORF">ERS137968_02163</name>
</gene>
<feature type="compositionally biased region" description="Low complexity" evidence="2">
    <location>
        <begin position="212"/>
        <end position="230"/>
    </location>
</feature>
<comment type="subcellular location">
    <subcellularLocation>
        <location evidence="1">Cell inner membrane</location>
        <topology evidence="1">Single-pass membrane protein</topology>
    </subcellularLocation>
    <text evidence="1">Localizes at the septal ring.</text>
</comment>
<dbReference type="OrthoDB" id="6189127at2"/>
<evidence type="ECO:0000259" key="3">
    <source>
        <dbReference type="PROSITE" id="PS51724"/>
    </source>
</evidence>
<dbReference type="EMBL" id="CQAZ01000013">
    <property type="protein sequence ID" value="CNH65549.1"/>
    <property type="molecule type" value="Genomic_DNA"/>
</dbReference>
<dbReference type="STRING" id="1288385.ERS137968_02163"/>
<dbReference type="EMBL" id="CWJL01000009">
    <property type="protein sequence ID" value="CRY67096.1"/>
    <property type="molecule type" value="Genomic_DNA"/>
</dbReference>
<comment type="function">
    <text evidence="1">Non-essential cell division protein.</text>
</comment>
<keyword evidence="6" id="KW-1185">Reference proteome</keyword>
<keyword evidence="1" id="KW-1133">Transmembrane helix</keyword>
<evidence type="ECO:0000313" key="4">
    <source>
        <dbReference type="EMBL" id="CNH65549.1"/>
    </source>
</evidence>
<dbReference type="Gene3D" id="3.30.70.1070">
    <property type="entry name" value="Sporulation related repeat"/>
    <property type="match status" value="1"/>
</dbReference>
<dbReference type="GO" id="GO:0005886">
    <property type="term" value="C:plasma membrane"/>
    <property type="evidence" value="ECO:0007669"/>
    <property type="project" value="UniProtKB-SubCell"/>
</dbReference>
<keyword evidence="1" id="KW-0132">Cell division</keyword>
<dbReference type="RefSeq" id="WP_049612396.1">
    <property type="nucleotide sequence ID" value="NZ_CAWMMU010000009.1"/>
</dbReference>
<reference evidence="7" key="1">
    <citation type="submission" date="2015-03" db="EMBL/GenBank/DDBJ databases">
        <authorList>
            <consortium name="Pathogen Informatics"/>
        </authorList>
    </citation>
    <scope>NUCLEOTIDE SEQUENCE [LARGE SCALE GENOMIC DNA]</scope>
    <source>
        <strain evidence="7">A125KOH2</strain>
    </source>
</reference>
<accession>A0A0T9PIS7</accession>
<keyword evidence="1" id="KW-0131">Cell cycle</keyword>
<comment type="similarity">
    <text evidence="1">Belongs to the DamX family.</text>
</comment>
<feature type="domain" description="SPOR" evidence="3">
    <location>
        <begin position="262"/>
        <end position="339"/>
    </location>
</feature>
<feature type="region of interest" description="Disordered" evidence="2">
    <location>
        <begin position="165"/>
        <end position="243"/>
    </location>
</feature>
<dbReference type="Proteomes" id="UP000044625">
    <property type="component" value="Unassembled WGS sequence"/>
</dbReference>
<keyword evidence="1" id="KW-0997">Cell inner membrane</keyword>
<dbReference type="PROSITE" id="PS51724">
    <property type="entry name" value="SPOR"/>
    <property type="match status" value="1"/>
</dbReference>
<dbReference type="GO" id="GO:0030428">
    <property type="term" value="C:cell septum"/>
    <property type="evidence" value="ECO:0007669"/>
    <property type="project" value="InterPro"/>
</dbReference>
<dbReference type="GO" id="GO:0032506">
    <property type="term" value="P:cytokinetic process"/>
    <property type="evidence" value="ECO:0007669"/>
    <property type="project" value="InterPro"/>
</dbReference>
<reference evidence="4" key="3">
    <citation type="submission" date="2015-03" db="EMBL/GenBank/DDBJ databases">
        <authorList>
            <person name="Murphy D."/>
        </authorList>
    </citation>
    <scope>NUCLEOTIDE SEQUENCE [LARGE SCALE GENOMIC DNA]</scope>
    <source>
        <strain evidence="4">A125KOH2</strain>
    </source>
</reference>
<keyword evidence="1" id="KW-1003">Cell membrane</keyword>
<dbReference type="GO" id="GO:0042834">
    <property type="term" value="F:peptidoglycan binding"/>
    <property type="evidence" value="ECO:0007669"/>
    <property type="project" value="InterPro"/>
</dbReference>
<comment type="domain">
    <text evidence="1">The SPOR domain binds septal peptidoglycans and is required to target DamX to the septal ring.</text>
</comment>
<dbReference type="InterPro" id="IPR032899">
    <property type="entry name" value="DamX"/>
</dbReference>
<name>A0A0T9PIS7_9GAMM</name>
<feature type="region of interest" description="Disordered" evidence="2">
    <location>
        <begin position="84"/>
        <end position="148"/>
    </location>
</feature>
<dbReference type="InterPro" id="IPR007730">
    <property type="entry name" value="SPOR-like_dom"/>
</dbReference>
<protein>
    <recommendedName>
        <fullName evidence="1">Cell division protein DamX</fullName>
    </recommendedName>
</protein>
<dbReference type="InterPro" id="IPR036680">
    <property type="entry name" value="SPOR-like_sf"/>
</dbReference>
<proteinExistence type="inferred from homology"/>
<reference evidence="5 6" key="2">
    <citation type="submission" date="2015-03" db="EMBL/GenBank/DDBJ databases">
        <authorList>
            <consortium name="Pathogen Informatics"/>
            <person name="Murphy D."/>
        </authorList>
    </citation>
    <scope>NUCLEOTIDE SEQUENCE [LARGE SCALE GENOMIC DNA]</scope>
    <source>
        <strain evidence="6">type strain: CIP110230</strain>
        <strain evidence="5">Type strain: CIP110230</strain>
    </source>
</reference>
<dbReference type="Pfam" id="PF05036">
    <property type="entry name" value="SPOR"/>
    <property type="match status" value="1"/>
</dbReference>
<organism evidence="4 7">
    <name type="scientific">Yersinia pekkanenii</name>
    <dbReference type="NCBI Taxonomy" id="1288385"/>
    <lineage>
        <taxon>Bacteria</taxon>
        <taxon>Pseudomonadati</taxon>
        <taxon>Pseudomonadota</taxon>
        <taxon>Gammaproteobacteria</taxon>
        <taxon>Enterobacterales</taxon>
        <taxon>Yersiniaceae</taxon>
        <taxon>Yersinia</taxon>
    </lineage>
</organism>
<evidence type="ECO:0000256" key="2">
    <source>
        <dbReference type="SAM" id="MobiDB-lite"/>
    </source>
</evidence>
<evidence type="ECO:0000313" key="5">
    <source>
        <dbReference type="EMBL" id="CRY67096.1"/>
    </source>
</evidence>
<feature type="region of interest" description="Disordered" evidence="2">
    <location>
        <begin position="1"/>
        <end position="28"/>
    </location>
</feature>
<dbReference type="Proteomes" id="UP000045840">
    <property type="component" value="Unassembled WGS sequence"/>
</dbReference>
<feature type="compositionally biased region" description="Polar residues" evidence="2">
    <location>
        <begin position="165"/>
        <end position="211"/>
    </location>
</feature>
<dbReference type="HAMAP" id="MF_02021">
    <property type="entry name" value="DamX"/>
    <property type="match status" value="1"/>
</dbReference>
<sequence length="349" mass="36712">MDDLKPEDDLKPDSSDRRPIRRARKSLTGSKLAISRQHIMIGIGILVLLLIIIAIGSALKAPTEHEASQQNPNVDAARNINLSDSSSLTSGANTQPAVANNASDGHDANGVKNTAQPQEISVPPISPTPTEAAAQPATNSPTQRVELPGNMSDALSQTQGQVDTLSQNMNDGQTSTLPTAPATVSGSKGAKTATTGETITHPSPKQTTVATKQSSIKQSSIKQSSINQSSTNHKKPTTAISPAASAVAQSGSVSGSSNTLKNAPGSHFTIQLSSASRSDTLNAFARQQKLTDYHVYETKRDGKPWYILVSGNYASSADAKKAITTLPADVQAKKPWVKPVQQVQQDLKK</sequence>
<evidence type="ECO:0000256" key="1">
    <source>
        <dbReference type="HAMAP-Rule" id="MF_02021"/>
    </source>
</evidence>
<keyword evidence="1" id="KW-0472">Membrane</keyword>
<feature type="transmembrane region" description="Helical" evidence="1">
    <location>
        <begin position="39"/>
        <end position="59"/>
    </location>
</feature>